<name>A0A7W9LJK4_9ACTN</name>
<dbReference type="Proteomes" id="UP000542813">
    <property type="component" value="Unassembled WGS sequence"/>
</dbReference>
<keyword evidence="2" id="KW-0274">FAD</keyword>
<dbReference type="RefSeq" id="WP_184819386.1">
    <property type="nucleotide sequence ID" value="NZ_JACHMM010000001.1"/>
</dbReference>
<evidence type="ECO:0000256" key="1">
    <source>
        <dbReference type="ARBA" id="ARBA00022630"/>
    </source>
</evidence>
<comment type="caution">
    <text evidence="5">The sequence shown here is derived from an EMBL/GenBank/DDBJ whole genome shotgun (WGS) entry which is preliminary data.</text>
</comment>
<keyword evidence="6" id="KW-1185">Reference proteome</keyword>
<dbReference type="Gene3D" id="3.30.465.10">
    <property type="match status" value="1"/>
</dbReference>
<dbReference type="GO" id="GO:0016491">
    <property type="term" value="F:oxidoreductase activity"/>
    <property type="evidence" value="ECO:0007669"/>
    <property type="project" value="UniProtKB-KW"/>
</dbReference>
<dbReference type="SMART" id="SM01092">
    <property type="entry name" value="CO_deh_flav_C"/>
    <property type="match status" value="1"/>
</dbReference>
<evidence type="ECO:0000313" key="6">
    <source>
        <dbReference type="Proteomes" id="UP000542813"/>
    </source>
</evidence>
<dbReference type="InterPro" id="IPR002346">
    <property type="entry name" value="Mopterin_DH_FAD-bd"/>
</dbReference>
<evidence type="ECO:0000313" key="5">
    <source>
        <dbReference type="EMBL" id="MBB5786132.1"/>
    </source>
</evidence>
<keyword evidence="1" id="KW-0285">Flavoprotein</keyword>
<dbReference type="InterPro" id="IPR005107">
    <property type="entry name" value="CO_DH_flav_C"/>
</dbReference>
<keyword evidence="3" id="KW-0560">Oxidoreductase</keyword>
<dbReference type="GO" id="GO:0071949">
    <property type="term" value="F:FAD binding"/>
    <property type="evidence" value="ECO:0007669"/>
    <property type="project" value="InterPro"/>
</dbReference>
<gene>
    <name evidence="5" type="ORF">HD601_000707</name>
</gene>
<proteinExistence type="predicted"/>
<dbReference type="InterPro" id="IPR016166">
    <property type="entry name" value="FAD-bd_PCMH"/>
</dbReference>
<dbReference type="Pfam" id="PF00941">
    <property type="entry name" value="FAD_binding_5"/>
    <property type="match status" value="1"/>
</dbReference>
<organism evidence="5 6">
    <name type="scientific">Jiangella mangrovi</name>
    <dbReference type="NCBI Taxonomy" id="1524084"/>
    <lineage>
        <taxon>Bacteria</taxon>
        <taxon>Bacillati</taxon>
        <taxon>Actinomycetota</taxon>
        <taxon>Actinomycetes</taxon>
        <taxon>Jiangellales</taxon>
        <taxon>Jiangellaceae</taxon>
        <taxon>Jiangella</taxon>
    </lineage>
</organism>
<sequence>MLTDAEVLTVPDLPAALAELAAPVPATVCAGGTDLVPRLRRGEVVTGRVLLCRRLEELGRIDADGGSLRIGAAVTYRRIAESALLTEALPVLRDLSAHLANPRVRNRGTIGGHLCAARSRYDVLTLLAALDARAHVASVRGTRVVPVADVVLAERRTVLAPDELLVDVEIPVVPAAHEVGFERVGTSQGPIVNVAAWARPERTTLVVGAVGARPITLEVADPRDTDDVAGRVRAAALSDEPGLASPWYRAQVAPTLAVRLLGRLRPAGRAG</sequence>
<dbReference type="PANTHER" id="PTHR42659:SF2">
    <property type="entry name" value="XANTHINE DEHYDROGENASE SUBUNIT C-RELATED"/>
    <property type="match status" value="1"/>
</dbReference>
<dbReference type="InterPro" id="IPR051312">
    <property type="entry name" value="Diverse_Substr_Oxidored"/>
</dbReference>
<dbReference type="SUPFAM" id="SSF56176">
    <property type="entry name" value="FAD-binding/transporter-associated domain-like"/>
    <property type="match status" value="1"/>
</dbReference>
<reference evidence="5 6" key="1">
    <citation type="submission" date="2020-08" db="EMBL/GenBank/DDBJ databases">
        <title>Sequencing the genomes of 1000 actinobacteria strains.</title>
        <authorList>
            <person name="Klenk H.-P."/>
        </authorList>
    </citation>
    <scope>NUCLEOTIDE SEQUENCE [LARGE SCALE GENOMIC DNA]</scope>
    <source>
        <strain evidence="5 6">DSM 102122</strain>
    </source>
</reference>
<evidence type="ECO:0000256" key="2">
    <source>
        <dbReference type="ARBA" id="ARBA00022827"/>
    </source>
</evidence>
<dbReference type="EMBL" id="JACHMM010000001">
    <property type="protein sequence ID" value="MBB5786132.1"/>
    <property type="molecule type" value="Genomic_DNA"/>
</dbReference>
<evidence type="ECO:0000259" key="4">
    <source>
        <dbReference type="PROSITE" id="PS51387"/>
    </source>
</evidence>
<dbReference type="InterPro" id="IPR036318">
    <property type="entry name" value="FAD-bd_PCMH-like_sf"/>
</dbReference>
<dbReference type="PROSITE" id="PS51387">
    <property type="entry name" value="FAD_PCMH"/>
    <property type="match status" value="1"/>
</dbReference>
<dbReference type="InterPro" id="IPR016169">
    <property type="entry name" value="FAD-bd_PCMH_sub2"/>
</dbReference>
<accession>A0A7W9LJK4</accession>
<evidence type="ECO:0000256" key="3">
    <source>
        <dbReference type="ARBA" id="ARBA00023002"/>
    </source>
</evidence>
<feature type="domain" description="FAD-binding PCMH-type" evidence="4">
    <location>
        <begin position="1"/>
        <end position="175"/>
    </location>
</feature>
<dbReference type="AlphaFoldDB" id="A0A7W9LJK4"/>
<dbReference type="PANTHER" id="PTHR42659">
    <property type="entry name" value="XANTHINE DEHYDROGENASE SUBUNIT C-RELATED"/>
    <property type="match status" value="1"/>
</dbReference>
<protein>
    <submittedName>
        <fullName evidence="5">CO/xanthine dehydrogenase FAD-binding subunit</fullName>
    </submittedName>
</protein>